<dbReference type="AlphaFoldDB" id="A0A5N5SPD4"/>
<keyword evidence="10 15" id="KW-0472">Membrane</keyword>
<keyword evidence="17" id="KW-1185">Reference proteome</keyword>
<evidence type="ECO:0000256" key="1">
    <source>
        <dbReference type="ARBA" id="ARBA00004448"/>
    </source>
</evidence>
<dbReference type="Proteomes" id="UP000326759">
    <property type="component" value="Unassembled WGS sequence"/>
</dbReference>
<evidence type="ECO:0000256" key="2">
    <source>
        <dbReference type="ARBA" id="ARBA00010441"/>
    </source>
</evidence>
<dbReference type="InterPro" id="IPR050324">
    <property type="entry name" value="CDP-alcohol_PTase-I"/>
</dbReference>
<keyword evidence="6" id="KW-0999">Mitochondrion inner membrane</keyword>
<dbReference type="PANTHER" id="PTHR14269">
    <property type="entry name" value="CDP-DIACYLGLYCEROL--GLYCEROL-3-PHOSPHATE 3-PHOSPHATIDYLTRANSFERASE-RELATED"/>
    <property type="match status" value="1"/>
</dbReference>
<evidence type="ECO:0000256" key="7">
    <source>
        <dbReference type="ARBA" id="ARBA00022989"/>
    </source>
</evidence>
<comment type="catalytic activity">
    <reaction evidence="14">
        <text>a CDP-1,2-diacyl-sn-glycerol + a 1,2-diacyl-sn-glycero-3-phospho-(1'-sn-glycerol) = a cardiolipin + CMP + H(+)</text>
        <dbReference type="Rhea" id="RHEA:32931"/>
        <dbReference type="ChEBI" id="CHEBI:15378"/>
        <dbReference type="ChEBI" id="CHEBI:58332"/>
        <dbReference type="ChEBI" id="CHEBI:60377"/>
        <dbReference type="ChEBI" id="CHEBI:62237"/>
        <dbReference type="ChEBI" id="CHEBI:64716"/>
        <dbReference type="EC" id="2.7.8.41"/>
    </reaction>
</comment>
<keyword evidence="5 15" id="KW-0812">Transmembrane</keyword>
<keyword evidence="3" id="KW-0444">Lipid biosynthesis</keyword>
<evidence type="ECO:0000256" key="3">
    <source>
        <dbReference type="ARBA" id="ARBA00022516"/>
    </source>
</evidence>
<dbReference type="OrthoDB" id="10020554at2759"/>
<dbReference type="GO" id="GO:0005743">
    <property type="term" value="C:mitochondrial inner membrane"/>
    <property type="evidence" value="ECO:0007669"/>
    <property type="project" value="UniProtKB-SubCell"/>
</dbReference>
<proteinExistence type="inferred from homology"/>
<evidence type="ECO:0000256" key="5">
    <source>
        <dbReference type="ARBA" id="ARBA00022692"/>
    </source>
</evidence>
<evidence type="ECO:0000256" key="6">
    <source>
        <dbReference type="ARBA" id="ARBA00022792"/>
    </source>
</evidence>
<dbReference type="GO" id="GO:0043337">
    <property type="term" value="F:cardiolipin synthase (CMP-forming)"/>
    <property type="evidence" value="ECO:0007669"/>
    <property type="project" value="UniProtKB-EC"/>
</dbReference>
<keyword evidence="11" id="KW-0594">Phospholipid biosynthesis</keyword>
<organism evidence="16 17">
    <name type="scientific">Armadillidium nasatum</name>
    <dbReference type="NCBI Taxonomy" id="96803"/>
    <lineage>
        <taxon>Eukaryota</taxon>
        <taxon>Metazoa</taxon>
        <taxon>Ecdysozoa</taxon>
        <taxon>Arthropoda</taxon>
        <taxon>Crustacea</taxon>
        <taxon>Multicrustacea</taxon>
        <taxon>Malacostraca</taxon>
        <taxon>Eumalacostraca</taxon>
        <taxon>Peracarida</taxon>
        <taxon>Isopoda</taxon>
        <taxon>Oniscidea</taxon>
        <taxon>Crinocheta</taxon>
        <taxon>Armadillidiidae</taxon>
        <taxon>Armadillidium</taxon>
    </lineage>
</organism>
<evidence type="ECO:0000256" key="14">
    <source>
        <dbReference type="ARBA" id="ARBA00047433"/>
    </source>
</evidence>
<keyword evidence="4" id="KW-0808">Transferase</keyword>
<keyword evidence="9" id="KW-0496">Mitochondrion</keyword>
<evidence type="ECO:0000256" key="15">
    <source>
        <dbReference type="SAM" id="Phobius"/>
    </source>
</evidence>
<gene>
    <name evidence="16" type="primary">CLS</name>
    <name evidence="16" type="ORF">Anas_06097</name>
</gene>
<comment type="caution">
    <text evidence="16">The sequence shown here is derived from an EMBL/GenBank/DDBJ whole genome shotgun (WGS) entry which is preliminary data.</text>
</comment>
<feature type="transmembrane region" description="Helical" evidence="15">
    <location>
        <begin position="328"/>
        <end position="346"/>
    </location>
</feature>
<evidence type="ECO:0000256" key="11">
    <source>
        <dbReference type="ARBA" id="ARBA00023209"/>
    </source>
</evidence>
<evidence type="ECO:0000313" key="16">
    <source>
        <dbReference type="EMBL" id="KAB7495459.1"/>
    </source>
</evidence>
<name>A0A5N5SPD4_9CRUS</name>
<keyword evidence="12" id="KW-1208">Phospholipid metabolism</keyword>
<dbReference type="FunFam" id="1.20.120.1760:FF:000005">
    <property type="entry name" value="Cardiolipin synthase 1"/>
    <property type="match status" value="1"/>
</dbReference>
<accession>A0A5N5SPD4</accession>
<evidence type="ECO:0000256" key="8">
    <source>
        <dbReference type="ARBA" id="ARBA00023098"/>
    </source>
</evidence>
<evidence type="ECO:0000256" key="4">
    <source>
        <dbReference type="ARBA" id="ARBA00022679"/>
    </source>
</evidence>
<evidence type="ECO:0000256" key="10">
    <source>
        <dbReference type="ARBA" id="ARBA00023136"/>
    </source>
</evidence>
<protein>
    <recommendedName>
        <fullName evidence="13">cardiolipin synthase (CMP-forming)</fullName>
        <ecNumber evidence="13">2.7.8.41</ecNumber>
    </recommendedName>
</protein>
<dbReference type="Pfam" id="PF01066">
    <property type="entry name" value="CDP-OH_P_transf"/>
    <property type="match status" value="1"/>
</dbReference>
<dbReference type="EC" id="2.7.8.41" evidence="13"/>
<reference evidence="16 17" key="1">
    <citation type="journal article" date="2019" name="PLoS Biol.">
        <title>Sex chromosomes control vertical transmission of feminizing Wolbachia symbionts in an isopod.</title>
        <authorList>
            <person name="Becking T."/>
            <person name="Chebbi M.A."/>
            <person name="Giraud I."/>
            <person name="Moumen B."/>
            <person name="Laverre T."/>
            <person name="Caubet Y."/>
            <person name="Peccoud J."/>
            <person name="Gilbert C."/>
            <person name="Cordaux R."/>
        </authorList>
    </citation>
    <scope>NUCLEOTIDE SEQUENCE [LARGE SCALE GENOMIC DNA]</scope>
    <source>
        <strain evidence="16">ANa2</strain>
        <tissue evidence="16">Whole body excluding digestive tract and cuticle</tissue>
    </source>
</reference>
<feature type="non-terminal residue" evidence="16">
    <location>
        <position position="1"/>
    </location>
</feature>
<evidence type="ECO:0000256" key="9">
    <source>
        <dbReference type="ARBA" id="ARBA00023128"/>
    </source>
</evidence>
<dbReference type="Gene3D" id="1.20.120.1760">
    <property type="match status" value="1"/>
</dbReference>
<dbReference type="InterPro" id="IPR000462">
    <property type="entry name" value="CDP-OH_P_trans"/>
</dbReference>
<dbReference type="EMBL" id="SEYY01022579">
    <property type="protein sequence ID" value="KAB7495459.1"/>
    <property type="molecule type" value="Genomic_DNA"/>
</dbReference>
<evidence type="ECO:0000256" key="12">
    <source>
        <dbReference type="ARBA" id="ARBA00023264"/>
    </source>
</evidence>
<evidence type="ECO:0000256" key="13">
    <source>
        <dbReference type="ARBA" id="ARBA00039001"/>
    </source>
</evidence>
<sequence length="361" mass="41249">FQFKYLNNLKNYNISAKNLLCKNGSIFNFRNRKHIGVFRFCLPNYENYYSKRKLSFDTKSLWLNKSLDYNLQYFDCQQYATCSSAKCLFKYLPLKALSAIRTLKSCSAFQQKETHFTSQSHFKTITRKDKILWDSKVIIDNLEEKRAIVKEKVDDIIERENIWTIPNLLCVGRIVVSPFLCYSVLSSHYTLAFGMFIVAGFTDLIDGMIARKFPSQASRLGSFLDPLADKILVSSLFLTLTYMGLIPFILTGIIVYRDVVIIAGASYIRYKSLPPPHTLSRYFDASHATAQLNPTFISKLNTAIQLALITSSLGAPVFAYTDHYLLQFLWFVTGLTTLTSGISYIFSKETFVILSSTSKKT</sequence>
<dbReference type="PANTHER" id="PTHR14269:SF60">
    <property type="entry name" value="CARDIOLIPIN SYNTHASE (CMP-FORMING)"/>
    <property type="match status" value="1"/>
</dbReference>
<feature type="transmembrane region" description="Helical" evidence="15">
    <location>
        <begin position="231"/>
        <end position="256"/>
    </location>
</feature>
<keyword evidence="8" id="KW-0443">Lipid metabolism</keyword>
<keyword evidence="7 15" id="KW-1133">Transmembrane helix</keyword>
<comment type="similarity">
    <text evidence="2">Belongs to the CDP-alcohol phosphatidyltransferase class-I family.</text>
</comment>
<dbReference type="GO" id="GO:0032049">
    <property type="term" value="P:cardiolipin biosynthetic process"/>
    <property type="evidence" value="ECO:0007669"/>
    <property type="project" value="TreeGrafter"/>
</dbReference>
<feature type="transmembrane region" description="Helical" evidence="15">
    <location>
        <begin position="302"/>
        <end position="321"/>
    </location>
</feature>
<comment type="subcellular location">
    <subcellularLocation>
        <location evidence="1">Mitochondrion inner membrane</location>
        <topology evidence="1">Multi-pass membrane protein</topology>
    </subcellularLocation>
</comment>
<dbReference type="InterPro" id="IPR043130">
    <property type="entry name" value="CDP-OH_PTrfase_TM_dom"/>
</dbReference>
<evidence type="ECO:0000313" key="17">
    <source>
        <dbReference type="Proteomes" id="UP000326759"/>
    </source>
</evidence>